<sequence length="82" mass="9370">MTNNERTLIAKEPDGVQQSLVGEIIKQFEHKGVCLVALKCVQAFKDLLKEHYIDLKDHPFFTGLAKYVHSGPVVAMEHHLWQ</sequence>
<dbReference type="EC" id="2.7.4.6" evidence="3"/>
<comment type="cofactor">
    <cofactor evidence="1">
        <name>Mg(2+)</name>
        <dbReference type="ChEBI" id="CHEBI:18420"/>
    </cofactor>
</comment>
<dbReference type="InterPro" id="IPR001564">
    <property type="entry name" value="Nucleoside_diP_kinase"/>
</dbReference>
<name>A0A8C0W113_CASCN</name>
<reference evidence="14" key="1">
    <citation type="submission" date="2023-09" db="UniProtKB">
        <authorList>
            <consortium name="Ensembl"/>
        </authorList>
    </citation>
    <scope>IDENTIFICATION</scope>
</reference>
<evidence type="ECO:0000256" key="8">
    <source>
        <dbReference type="ARBA" id="ARBA00071161"/>
    </source>
</evidence>
<dbReference type="SUPFAM" id="SSF54919">
    <property type="entry name" value="Nucleoside diphosphate kinase, NDK"/>
    <property type="match status" value="1"/>
</dbReference>
<dbReference type="SMART" id="SM00562">
    <property type="entry name" value="NDK"/>
    <property type="match status" value="1"/>
</dbReference>
<dbReference type="GO" id="GO:0006183">
    <property type="term" value="P:GTP biosynthetic process"/>
    <property type="evidence" value="ECO:0007669"/>
    <property type="project" value="InterPro"/>
</dbReference>
<comment type="function">
    <text evidence="6">Major role in the synthesis of nucleoside triphosphates other than ATP. The ATP gamma phosphate is transferred to the NDP beta phosphate via a ping-pong mechanism, using a phosphorylated active-site intermediate. Possesses nucleoside-diphosphate kinase, serine/threonine-specific protein kinase, geranyl and farnesyl pyrophosphate kinase, histidine protein kinase and 3'-5' exonuclease activities. Involved in cell proliferation, differentiation and development, signal transduction, G protein-coupled receptor endocytosis, and gene expression. Required for neural development including neural patterning and cell fate determination. During GZMA-mediated cell death, works in concert with TREX1. NME1 nicks one strand of DNA and TREX1 removes bases from the free 3' end to enhance DNA damage and prevent DNA end reannealing and rapid repair.</text>
</comment>
<evidence type="ECO:0000256" key="5">
    <source>
        <dbReference type="ARBA" id="ARBA00022777"/>
    </source>
</evidence>
<evidence type="ECO:0000256" key="2">
    <source>
        <dbReference type="ARBA" id="ARBA00008142"/>
    </source>
</evidence>
<evidence type="ECO:0000256" key="6">
    <source>
        <dbReference type="ARBA" id="ARBA00057130"/>
    </source>
</evidence>
<accession>A0A8C0W113</accession>
<evidence type="ECO:0000313" key="14">
    <source>
        <dbReference type="Ensembl" id="ENSCCNP00000003991.1"/>
    </source>
</evidence>
<comment type="similarity">
    <text evidence="2 11 12">Belongs to the NDK family.</text>
</comment>
<evidence type="ECO:0000256" key="9">
    <source>
        <dbReference type="ARBA" id="ARBA00078164"/>
    </source>
</evidence>
<dbReference type="InterPro" id="IPR036850">
    <property type="entry name" value="NDK-like_dom_sf"/>
</dbReference>
<feature type="domain" description="Nucleoside diphosphate kinase-like" evidence="13">
    <location>
        <begin position="4"/>
        <end position="82"/>
    </location>
</feature>
<dbReference type="Pfam" id="PF00334">
    <property type="entry name" value="NDK"/>
    <property type="match status" value="1"/>
</dbReference>
<evidence type="ECO:0000256" key="12">
    <source>
        <dbReference type="RuleBase" id="RU004011"/>
    </source>
</evidence>
<dbReference type="Gene3D" id="3.30.70.141">
    <property type="entry name" value="Nucleoside diphosphate kinase-like domain"/>
    <property type="match status" value="1"/>
</dbReference>
<evidence type="ECO:0000256" key="11">
    <source>
        <dbReference type="PROSITE-ProRule" id="PRU00706"/>
    </source>
</evidence>
<dbReference type="PRINTS" id="PR01243">
    <property type="entry name" value="NUCDPKINASE"/>
</dbReference>
<dbReference type="GO" id="GO:0006241">
    <property type="term" value="P:CTP biosynthetic process"/>
    <property type="evidence" value="ECO:0007669"/>
    <property type="project" value="InterPro"/>
</dbReference>
<dbReference type="Ensembl" id="ENSCCNT00000005228.1">
    <property type="protein sequence ID" value="ENSCCNP00000003991.1"/>
    <property type="gene ID" value="ENSCCNG00000004223.1"/>
</dbReference>
<dbReference type="AlphaFoldDB" id="A0A8C0W113"/>
<dbReference type="FunFam" id="3.30.70.141:FF:000039">
    <property type="entry name" value="Nucleoside diphosphate kinase B"/>
    <property type="match status" value="1"/>
</dbReference>
<dbReference type="GO" id="GO:0006228">
    <property type="term" value="P:UTP biosynthetic process"/>
    <property type="evidence" value="ECO:0007669"/>
    <property type="project" value="InterPro"/>
</dbReference>
<evidence type="ECO:0000256" key="7">
    <source>
        <dbReference type="ARBA" id="ARBA00064693"/>
    </source>
</evidence>
<protein>
    <recommendedName>
        <fullName evidence="8">Nucleoside diphosphate kinase A</fullName>
        <ecNumber evidence="3">2.7.4.6</ecNumber>
    </recommendedName>
    <alternativeName>
        <fullName evidence="9">Metastasis inhibition factor NM23</fullName>
    </alternativeName>
    <alternativeName>
        <fullName evidence="10">Tumor metastatic process-associated protein</fullName>
    </alternativeName>
</protein>
<dbReference type="GO" id="GO:0004550">
    <property type="term" value="F:nucleoside diphosphate kinase activity"/>
    <property type="evidence" value="ECO:0007669"/>
    <property type="project" value="UniProtKB-EC"/>
</dbReference>
<evidence type="ECO:0000256" key="3">
    <source>
        <dbReference type="ARBA" id="ARBA00012966"/>
    </source>
</evidence>
<proteinExistence type="inferred from homology"/>
<dbReference type="PROSITE" id="PS51374">
    <property type="entry name" value="NDPK_LIKE"/>
    <property type="match status" value="1"/>
</dbReference>
<keyword evidence="4" id="KW-0808">Transferase</keyword>
<evidence type="ECO:0000259" key="13">
    <source>
        <dbReference type="SMART" id="SM00562"/>
    </source>
</evidence>
<dbReference type="PANTHER" id="PTHR11349">
    <property type="entry name" value="NUCLEOSIDE DIPHOSPHATE KINASE"/>
    <property type="match status" value="1"/>
</dbReference>
<evidence type="ECO:0000256" key="1">
    <source>
        <dbReference type="ARBA" id="ARBA00001946"/>
    </source>
</evidence>
<keyword evidence="5" id="KW-0418">Kinase</keyword>
<evidence type="ECO:0000256" key="10">
    <source>
        <dbReference type="ARBA" id="ARBA00081831"/>
    </source>
</evidence>
<organism evidence="14">
    <name type="scientific">Castor canadensis</name>
    <name type="common">American beaver</name>
    <dbReference type="NCBI Taxonomy" id="51338"/>
    <lineage>
        <taxon>Eukaryota</taxon>
        <taxon>Metazoa</taxon>
        <taxon>Chordata</taxon>
        <taxon>Craniata</taxon>
        <taxon>Vertebrata</taxon>
        <taxon>Euteleostomi</taxon>
        <taxon>Mammalia</taxon>
        <taxon>Eutheria</taxon>
        <taxon>Euarchontoglires</taxon>
        <taxon>Glires</taxon>
        <taxon>Rodentia</taxon>
        <taxon>Castorimorpha</taxon>
        <taxon>Castoridae</taxon>
        <taxon>Castor</taxon>
    </lineage>
</organism>
<comment type="subunit">
    <text evidence="7">Hexamer of two different chains: A and B (A6, A5B, A4B2, A3B3, A2B4, AB5, B6). Interacts with PRUNE1. Component of the SET complex, composed of at least ANP32A, APEX1, HMGB2, NME1, SET and TREX1. Within this complex, interacts directly with SET. Also interacts with TREX1, but only following translocation to the nucleus.</text>
</comment>
<comment type="caution">
    <text evidence="11">Lacks conserved residue(s) required for the propagation of feature annotation.</text>
</comment>
<evidence type="ECO:0000256" key="4">
    <source>
        <dbReference type="ARBA" id="ARBA00022679"/>
    </source>
</evidence>
<dbReference type="InterPro" id="IPR034907">
    <property type="entry name" value="NDK-like_dom"/>
</dbReference>